<evidence type="ECO:0000259" key="2">
    <source>
        <dbReference type="Pfam" id="PF12660"/>
    </source>
</evidence>
<proteinExistence type="predicted"/>
<organism evidence="3 4">
    <name type="scientific">Mucor plumbeus</name>
    <dbReference type="NCBI Taxonomy" id="97098"/>
    <lineage>
        <taxon>Eukaryota</taxon>
        <taxon>Fungi</taxon>
        <taxon>Fungi incertae sedis</taxon>
        <taxon>Mucoromycota</taxon>
        <taxon>Mucoromycotina</taxon>
        <taxon>Mucoromycetes</taxon>
        <taxon>Mucorales</taxon>
        <taxon>Mucorineae</taxon>
        <taxon>Mucoraceae</taxon>
        <taxon>Mucor</taxon>
    </lineage>
</organism>
<feature type="domain" description="Transcription factor IIIC putative zinc-finger" evidence="2">
    <location>
        <begin position="655"/>
        <end position="734"/>
    </location>
</feature>
<dbReference type="GO" id="GO:0000127">
    <property type="term" value="C:transcription factor TFIIIC complex"/>
    <property type="evidence" value="ECO:0007669"/>
    <property type="project" value="InterPro"/>
</dbReference>
<dbReference type="EMBL" id="JAEPRC010000081">
    <property type="protein sequence ID" value="KAG2210415.1"/>
    <property type="molecule type" value="Genomic_DNA"/>
</dbReference>
<dbReference type="PANTHER" id="PTHR15496:SF2">
    <property type="entry name" value="GENERAL TRANSCRIPTION FACTOR 3C POLYPEPTIDE 4"/>
    <property type="match status" value="1"/>
</dbReference>
<dbReference type="GO" id="GO:0006384">
    <property type="term" value="P:transcription initiation at RNA polymerase III promoter"/>
    <property type="evidence" value="ECO:0007669"/>
    <property type="project" value="InterPro"/>
</dbReference>
<dbReference type="Pfam" id="PF12660">
    <property type="entry name" value="zf-TFIIIC"/>
    <property type="match status" value="1"/>
</dbReference>
<evidence type="ECO:0008006" key="5">
    <source>
        <dbReference type="Google" id="ProtNLM"/>
    </source>
</evidence>
<dbReference type="PANTHER" id="PTHR15496">
    <property type="entry name" value="GENERAL TRANSCRIPTION FACTOR 3C POLYPEPTIDE 4 FAMILY"/>
    <property type="match status" value="1"/>
</dbReference>
<accession>A0A8H7RH47</accession>
<dbReference type="GO" id="GO:0004402">
    <property type="term" value="F:histone acetyltransferase activity"/>
    <property type="evidence" value="ECO:0007669"/>
    <property type="project" value="InterPro"/>
</dbReference>
<feature type="domain" description="Transcription factor IIIC 90kDa subunit N-terminal" evidence="1">
    <location>
        <begin position="21"/>
        <end position="449"/>
    </location>
</feature>
<dbReference type="Gene3D" id="2.130.10.10">
    <property type="entry name" value="YVTN repeat-like/Quinoprotein amine dehydrogenase"/>
    <property type="match status" value="1"/>
</dbReference>
<keyword evidence="4" id="KW-1185">Reference proteome</keyword>
<sequence>MENQPGISLKKKPFITDCVQWNEESQLVICLDSNVHILTPLMVGLLSTKENYTHVGISLPALEKRLADALITDADKIQTSFLNEESFRIARWSPPGLSPNQSCFLTVVTTKHRVLIYQMSSKDSTNLDWQLYANLTDKIKDHAIPHEHQTKVNPHHTICASWSKCLIPDPLASKPALFATSNKAGDVCVWAYTDSFEYKTQVTPHKSFVNLIEWTGWKKLNDTTYIAYIASACTDGTVAISSVQIELSVDPESKISKIQDTKMKVLHVWFEDNNRSVTTLIKIYDDLEKGIIKIAVSKGITVQIICLSVKKDNAVVPKKDWQVFILESSGLGLSSGSWIDNTTVFKGYTIEGECVYLKVDSEGKIEYDKEMSIMQSAKLVKKYKQQWMEEQMKADDDSIIAASDAHPFLWGTCDAPNQIFTAIFFSMRPNLDIHYRGESTDDSILTFILNRERGEDIESICQLTSTFVNDPYFIFVKPIRGLVRELLQYLVDDEDHKPISQWISCLSGYLDTEPSTNSNNTITERIYCETSTIAARIVNNAQLELHHYNPPNFGTEYEPTCQKAKHVIQVNYVNSILSYANQLQGEEFVQLAQQDITVLLLLSDFALSLGDEVLIKQALSIYVRLQDKCSQNVDLYTEIAYATSFTRGSAPIDKKARDKCPVCDKFVNLLDSGSLAQCELGHFWEVCSVTRRVLHSPNTRKCLICKAKSLQPTDENTLTNVILKSCWRCLYCGSGMINS</sequence>
<dbReference type="InterPro" id="IPR015943">
    <property type="entry name" value="WD40/YVTN_repeat-like_dom_sf"/>
</dbReference>
<comment type="caution">
    <text evidence="3">The sequence shown here is derived from an EMBL/GenBank/DDBJ whole genome shotgun (WGS) entry which is preliminary data.</text>
</comment>
<gene>
    <name evidence="3" type="ORF">INT46_004041</name>
</gene>
<dbReference type="InterPro" id="IPR024764">
    <property type="entry name" value="TFIIIC_Znf"/>
</dbReference>
<dbReference type="InterPro" id="IPR024761">
    <property type="entry name" value="TFIIIC_delta_N"/>
</dbReference>
<dbReference type="OrthoDB" id="6021743at2759"/>
<evidence type="ECO:0000313" key="3">
    <source>
        <dbReference type="EMBL" id="KAG2210415.1"/>
    </source>
</evidence>
<feature type="non-terminal residue" evidence="3">
    <location>
        <position position="1"/>
    </location>
</feature>
<evidence type="ECO:0000259" key="1">
    <source>
        <dbReference type="Pfam" id="PF12657"/>
    </source>
</evidence>
<evidence type="ECO:0000313" key="4">
    <source>
        <dbReference type="Proteomes" id="UP000650833"/>
    </source>
</evidence>
<dbReference type="AlphaFoldDB" id="A0A8H7RH47"/>
<reference evidence="3" key="1">
    <citation type="submission" date="2020-12" db="EMBL/GenBank/DDBJ databases">
        <title>Metabolic potential, ecology and presence of endohyphal bacteria is reflected in genomic diversity of Mucoromycotina.</title>
        <authorList>
            <person name="Muszewska A."/>
            <person name="Okrasinska A."/>
            <person name="Steczkiewicz K."/>
            <person name="Drgas O."/>
            <person name="Orlowska M."/>
            <person name="Perlinska-Lenart U."/>
            <person name="Aleksandrzak-Piekarczyk T."/>
            <person name="Szatraj K."/>
            <person name="Zielenkiewicz U."/>
            <person name="Pilsyk S."/>
            <person name="Malc E."/>
            <person name="Mieczkowski P."/>
            <person name="Kruszewska J.S."/>
            <person name="Biernat P."/>
            <person name="Pawlowska J."/>
        </authorList>
    </citation>
    <scope>NUCLEOTIDE SEQUENCE</scope>
    <source>
        <strain evidence="3">CBS 226.32</strain>
    </source>
</reference>
<dbReference type="Proteomes" id="UP000650833">
    <property type="component" value="Unassembled WGS sequence"/>
</dbReference>
<name>A0A8H7RH47_9FUNG</name>
<dbReference type="Pfam" id="PF12657">
    <property type="entry name" value="TFIIIC_delta"/>
    <property type="match status" value="1"/>
</dbReference>
<protein>
    <recommendedName>
        <fullName evidence="5">Transcription factor IIIC 90kDa subunit N-terminal domain-containing protein</fullName>
    </recommendedName>
</protein>
<dbReference type="InterPro" id="IPR044230">
    <property type="entry name" value="GTF3C4"/>
</dbReference>